<reference evidence="1 2" key="1">
    <citation type="journal article" date="2014" name="Nature">
        <title>An environmental bacterial taxon with a large and distinct metabolic repertoire.</title>
        <authorList>
            <person name="Wilson M.C."/>
            <person name="Mori T."/>
            <person name="Ruckert C."/>
            <person name="Uria A.R."/>
            <person name="Helf M.J."/>
            <person name="Takada K."/>
            <person name="Gernert C."/>
            <person name="Steffens U.A."/>
            <person name="Heycke N."/>
            <person name="Schmitt S."/>
            <person name="Rinke C."/>
            <person name="Helfrich E.J."/>
            <person name="Brachmann A.O."/>
            <person name="Gurgui C."/>
            <person name="Wakimoto T."/>
            <person name="Kracht M."/>
            <person name="Crusemann M."/>
            <person name="Hentschel U."/>
            <person name="Abe I."/>
            <person name="Matsunaga S."/>
            <person name="Kalinowski J."/>
            <person name="Takeyama H."/>
            <person name="Piel J."/>
        </authorList>
    </citation>
    <scope>NUCLEOTIDE SEQUENCE [LARGE SCALE GENOMIC DNA]</scope>
    <source>
        <strain evidence="2">TSY2</strain>
    </source>
</reference>
<keyword evidence="2" id="KW-1185">Reference proteome</keyword>
<comment type="caution">
    <text evidence="1">The sequence shown here is derived from an EMBL/GenBank/DDBJ whole genome shotgun (WGS) entry which is preliminary data.</text>
</comment>
<sequence>MTSFGSTLPPPHGLQGFLAPHGLQGFAAFFTLQGLHGLQGFLALQGLQGLHGFLALQGLQGLHGFFAAHGLHGLILALAITVLSDSLSVLAHAPSRNSAVLSMITKPLRTNHFP</sequence>
<evidence type="ECO:0000313" key="1">
    <source>
        <dbReference type="EMBL" id="ETW96951.1"/>
    </source>
</evidence>
<proteinExistence type="predicted"/>
<dbReference type="AlphaFoldDB" id="W4LHZ9"/>
<name>W4LHZ9_9BACT</name>
<dbReference type="EMBL" id="AZHX01002118">
    <property type="protein sequence ID" value="ETW96951.1"/>
    <property type="molecule type" value="Genomic_DNA"/>
</dbReference>
<dbReference type="Proteomes" id="UP000019140">
    <property type="component" value="Unassembled WGS sequence"/>
</dbReference>
<gene>
    <name evidence="1" type="ORF">ETSY2_45480</name>
</gene>
<dbReference type="HOGENOM" id="CLU_2116530_0_0_7"/>
<organism evidence="1 2">
    <name type="scientific">Candidatus Entotheonella gemina</name>
    <dbReference type="NCBI Taxonomy" id="1429439"/>
    <lineage>
        <taxon>Bacteria</taxon>
        <taxon>Pseudomonadati</taxon>
        <taxon>Nitrospinota/Tectimicrobiota group</taxon>
        <taxon>Candidatus Tectimicrobiota</taxon>
        <taxon>Candidatus Entotheonellia</taxon>
        <taxon>Candidatus Entotheonellales</taxon>
        <taxon>Candidatus Entotheonellaceae</taxon>
        <taxon>Candidatus Entotheonella</taxon>
    </lineage>
</organism>
<evidence type="ECO:0000313" key="2">
    <source>
        <dbReference type="Proteomes" id="UP000019140"/>
    </source>
</evidence>
<accession>W4LHZ9</accession>
<protein>
    <submittedName>
        <fullName evidence="1">Uncharacterized protein</fullName>
    </submittedName>
</protein>